<evidence type="ECO:0000256" key="5">
    <source>
        <dbReference type="ARBA" id="ARBA00014467"/>
    </source>
</evidence>
<dbReference type="InterPro" id="IPR051678">
    <property type="entry name" value="AGP_Transferase"/>
</dbReference>
<dbReference type="AlphaFoldDB" id="A0A1B4Y3D1"/>
<keyword evidence="6" id="KW-0511">Multifunctional enzyme</keyword>
<gene>
    <name evidence="8" type="ORF">SHTP_2437</name>
</gene>
<dbReference type="InterPro" id="IPR016181">
    <property type="entry name" value="Acyl_CoA_acyltransferase"/>
</dbReference>
<dbReference type="Pfam" id="PF13673">
    <property type="entry name" value="Acetyltransf_10"/>
    <property type="match status" value="1"/>
</dbReference>
<evidence type="ECO:0000256" key="2">
    <source>
        <dbReference type="ARBA" id="ARBA00002498"/>
    </source>
</evidence>
<dbReference type="InterPro" id="IPR011009">
    <property type="entry name" value="Kinase-like_dom_sf"/>
</dbReference>
<dbReference type="Pfam" id="PF13302">
    <property type="entry name" value="Acetyltransf_3"/>
    <property type="match status" value="1"/>
</dbReference>
<sequence length="648" mass="70075">MISLVVRDALRPPEYSVAPAHVGGNNRWMVDPPLSDGTVTLSPFRPDEVSAHVAGQDELTARWLSGGVVTPHSAAAYFEHCRDQWATGGPLRAFAIRVGPQQVPAGTVDLRFAGEGLAFGEVNVAYGLYPAWRGRGLATRAVDLVCRYAAQLDATVAVVKVEPENSASARVALRAGFGRTSRIREPDGNVFDRYERTLSRGVWVRIAGEADIDAVFEIRTSVTENHLSLEQLAELGITKESVREAMRASPCLWVADVDGVTAGFTMADATAGSVFACFVRPQFQGRGVGSALMRRVEATLFERHAAIWLTTDGSSRAAGFYRKLGWSAAGDLPDGSIRFEKRLRAPAAKMHADEVDIDASLVRRLVSTQFPHWADLPLTPIDSAGTDNAMYRLGTDMAVRLPRIHWAVASLRTEQRWLGRIAPQLPVASPVPVGLGAAAQGFAWPWSICRWVTGENPKVGQLVDPIGLARDLADFIGALRRIDPAGGPDAARGKPLAEQDEQVRGALAMLDGRLDVHAVTVAWERALRIPGYAGPPTWFHGDLSPFNILTVDGRLAGVIDFGLMGVGDPSVDLIPAWNLLSAPAREQFRTMLRVDAETWARGCGRALSIALVALPYYQTTNPQLAGSARHVISEILADQRRSGSLGSW</sequence>
<dbReference type="CDD" id="cd05155">
    <property type="entry name" value="APH_ChoK_like_1"/>
    <property type="match status" value="1"/>
</dbReference>
<comment type="function">
    <text evidence="2">Involved in resistance to gentamicin, tobramycin, and kanamycin. Tobramycin and kanamycin resistance is due to the ACC activity, specified by N-terminal region. The C-terminal region is a kinase that phosphorylates several 4,6-disubstituted aminoglycosides.</text>
</comment>
<evidence type="ECO:0000256" key="6">
    <source>
        <dbReference type="ARBA" id="ARBA00023268"/>
    </source>
</evidence>
<dbReference type="PANTHER" id="PTHR21310">
    <property type="entry name" value="AMINOGLYCOSIDE PHOSPHOTRANSFERASE-RELATED-RELATED"/>
    <property type="match status" value="1"/>
</dbReference>
<evidence type="ECO:0000256" key="4">
    <source>
        <dbReference type="ARBA" id="ARBA00011931"/>
    </source>
</evidence>
<dbReference type="EC" id="2.7.1.190" evidence="4"/>
<dbReference type="PANTHER" id="PTHR21310:SF42">
    <property type="entry name" value="BIFUNCTIONAL AAC_APH"/>
    <property type="match status" value="1"/>
</dbReference>
<dbReference type="SUPFAM" id="SSF55729">
    <property type="entry name" value="Acyl-CoA N-acyltransferases (Nat)"/>
    <property type="match status" value="2"/>
</dbReference>
<comment type="similarity">
    <text evidence="3">In the C-terminal section; belongs to the aminoglycoside phosphotransferase family.</text>
</comment>
<dbReference type="InterPro" id="IPR002575">
    <property type="entry name" value="Aminoglycoside_PTrfase"/>
</dbReference>
<dbReference type="Pfam" id="PF01636">
    <property type="entry name" value="APH"/>
    <property type="match status" value="1"/>
</dbReference>
<comment type="catalytic activity">
    <reaction evidence="1">
        <text>a gentamycin + GTP = a gentamycin 2''-phosphate + GDP + H(+)</text>
        <dbReference type="Rhea" id="RHEA:48872"/>
        <dbReference type="ChEBI" id="CHEBI:15378"/>
        <dbReference type="ChEBI" id="CHEBI:37565"/>
        <dbReference type="ChEBI" id="CHEBI:58189"/>
        <dbReference type="ChEBI" id="CHEBI:90218"/>
        <dbReference type="ChEBI" id="CHEBI:90219"/>
        <dbReference type="EC" id="2.7.1.190"/>
    </reaction>
</comment>
<evidence type="ECO:0000313" key="8">
    <source>
        <dbReference type="EMBL" id="BAV41556.1"/>
    </source>
</evidence>
<evidence type="ECO:0000259" key="7">
    <source>
        <dbReference type="PROSITE" id="PS51186"/>
    </source>
</evidence>
<dbReference type="Proteomes" id="UP000218067">
    <property type="component" value="Chromosome"/>
</dbReference>
<dbReference type="Gene3D" id="3.40.630.30">
    <property type="match status" value="2"/>
</dbReference>
<keyword evidence="8" id="KW-0808">Transferase</keyword>
<evidence type="ECO:0000313" key="9">
    <source>
        <dbReference type="Proteomes" id="UP000218067"/>
    </source>
</evidence>
<evidence type="ECO:0000256" key="3">
    <source>
        <dbReference type="ARBA" id="ARBA00008487"/>
    </source>
</evidence>
<proteinExistence type="inferred from homology"/>
<accession>A0A1B4Y3D1</accession>
<dbReference type="GO" id="GO:0016747">
    <property type="term" value="F:acyltransferase activity, transferring groups other than amino-acyl groups"/>
    <property type="evidence" value="ECO:0007669"/>
    <property type="project" value="InterPro"/>
</dbReference>
<feature type="domain" description="N-acetyltransferase" evidence="7">
    <location>
        <begin position="39"/>
        <end position="199"/>
    </location>
</feature>
<dbReference type="SUPFAM" id="SSF56112">
    <property type="entry name" value="Protein kinase-like (PK-like)"/>
    <property type="match status" value="1"/>
</dbReference>
<dbReference type="GO" id="GO:0034071">
    <property type="term" value="F:aminoglycoside phosphotransferase activity"/>
    <property type="evidence" value="ECO:0007669"/>
    <property type="project" value="UniProtKB-EC"/>
</dbReference>
<name>A0A1B4Y3D1_MYCUL</name>
<dbReference type="Gene3D" id="3.30.200.20">
    <property type="entry name" value="Phosphorylase Kinase, domain 1"/>
    <property type="match status" value="1"/>
</dbReference>
<reference evidence="8 9" key="1">
    <citation type="submission" date="2016-08" db="EMBL/GenBank/DDBJ databases">
        <title>Complete genome sequence of Mycobacterium shinshuense, a subspecies of M. ulcerans.</title>
        <authorList>
            <person name="Yoshida M."/>
            <person name="Ogura Y."/>
            <person name="Hayashi T."/>
            <person name="Hoshino Y."/>
        </authorList>
    </citation>
    <scope>NUCLEOTIDE SEQUENCE [LARGE SCALE GENOMIC DNA]</scope>
    <source>
        <strain evidence="9">ATCC 33728</strain>
    </source>
</reference>
<protein>
    <recommendedName>
        <fullName evidence="5">Bifunctional AAC/APH</fullName>
        <ecNumber evidence="4">2.7.1.190</ecNumber>
    </recommendedName>
</protein>
<dbReference type="EMBL" id="AP017624">
    <property type="protein sequence ID" value="BAV41556.1"/>
    <property type="molecule type" value="Genomic_DNA"/>
</dbReference>
<dbReference type="CDD" id="cd04301">
    <property type="entry name" value="NAT_SF"/>
    <property type="match status" value="1"/>
</dbReference>
<dbReference type="InterPro" id="IPR000182">
    <property type="entry name" value="GNAT_dom"/>
</dbReference>
<organism evidence="8 9">
    <name type="scientific">Mycobacterium ulcerans subsp. shinshuense</name>
    <dbReference type="NCBI Taxonomy" id="1124626"/>
    <lineage>
        <taxon>Bacteria</taxon>
        <taxon>Bacillati</taxon>
        <taxon>Actinomycetota</taxon>
        <taxon>Actinomycetes</taxon>
        <taxon>Mycobacteriales</taxon>
        <taxon>Mycobacteriaceae</taxon>
        <taxon>Mycobacterium</taxon>
        <taxon>Mycobacterium ulcerans group</taxon>
    </lineage>
</organism>
<dbReference type="Gene3D" id="3.90.1200.10">
    <property type="match status" value="1"/>
</dbReference>
<feature type="domain" description="N-acetyltransferase" evidence="7">
    <location>
        <begin position="202"/>
        <end position="344"/>
    </location>
</feature>
<evidence type="ECO:0000256" key="1">
    <source>
        <dbReference type="ARBA" id="ARBA00001735"/>
    </source>
</evidence>
<dbReference type="PROSITE" id="PS51186">
    <property type="entry name" value="GNAT"/>
    <property type="match status" value="2"/>
</dbReference>